<keyword evidence="1" id="KW-0472">Membrane</keyword>
<evidence type="ECO:0000313" key="3">
    <source>
        <dbReference type="Proteomes" id="UP000095256"/>
    </source>
</evidence>
<dbReference type="STRING" id="762845.BCR26_12380"/>
<organism evidence="2 3">
    <name type="scientific">Enterococcus rivorum</name>
    <dbReference type="NCBI Taxonomy" id="762845"/>
    <lineage>
        <taxon>Bacteria</taxon>
        <taxon>Bacillati</taxon>
        <taxon>Bacillota</taxon>
        <taxon>Bacilli</taxon>
        <taxon>Lactobacillales</taxon>
        <taxon>Enterococcaceae</taxon>
        <taxon>Enterococcus</taxon>
    </lineage>
</organism>
<dbReference type="Proteomes" id="UP000095256">
    <property type="component" value="Unassembled WGS sequence"/>
</dbReference>
<name>A0A1E5KXV3_9ENTE</name>
<feature type="transmembrane region" description="Helical" evidence="1">
    <location>
        <begin position="21"/>
        <end position="40"/>
    </location>
</feature>
<keyword evidence="1" id="KW-1133">Transmembrane helix</keyword>
<sequence length="145" mass="16594">MYIYLYLVRSSVLIKGKKNRLVRVGASILALLMFFIAFTTDGTTNQLIRNILSALMLLSFNLDSKGLTEDRIITTPFDKSGTLYTDIEKIVLLKKADEIRMNYFKNGHRGPLMTFIIPLEEMIPFLAKRLNEETELSIIIDEENG</sequence>
<keyword evidence="1" id="KW-0812">Transmembrane</keyword>
<accession>A0A1E5KXV3</accession>
<comment type="caution">
    <text evidence="2">The sequence shown here is derived from an EMBL/GenBank/DDBJ whole genome shotgun (WGS) entry which is preliminary data.</text>
</comment>
<evidence type="ECO:0000256" key="1">
    <source>
        <dbReference type="SAM" id="Phobius"/>
    </source>
</evidence>
<keyword evidence="3" id="KW-1185">Reference proteome</keyword>
<protein>
    <submittedName>
        <fullName evidence="2">Uncharacterized protein</fullName>
    </submittedName>
</protein>
<dbReference type="EMBL" id="MIEK01000017">
    <property type="protein sequence ID" value="OEH82730.1"/>
    <property type="molecule type" value="Genomic_DNA"/>
</dbReference>
<evidence type="ECO:0000313" key="2">
    <source>
        <dbReference type="EMBL" id="OEH82730.1"/>
    </source>
</evidence>
<gene>
    <name evidence="2" type="ORF">BCR26_12380</name>
</gene>
<proteinExistence type="predicted"/>
<reference evidence="2 3" key="1">
    <citation type="submission" date="2016-09" db="EMBL/GenBank/DDBJ databases">
        <authorList>
            <person name="Capua I."/>
            <person name="De Benedictis P."/>
            <person name="Joannis T."/>
            <person name="Lombin L.H."/>
            <person name="Cattoli G."/>
        </authorList>
    </citation>
    <scope>NUCLEOTIDE SEQUENCE [LARGE SCALE GENOMIC DNA]</scope>
    <source>
        <strain evidence="2 3">LMG 25899</strain>
    </source>
</reference>
<dbReference type="AlphaFoldDB" id="A0A1E5KXV3"/>